<proteinExistence type="predicted"/>
<sequence>MSRRSGKGSRETRLERTDPNRCSRVDWQTRLAVWLVGAVPVDRDEIFARGQLCWIPKLGGGRRKTVEFSGKMALFRGCARAGRPGLAAGVGEDLGDSLRRESRKKLGARLIVRSISVVRLKCMREYGFNEPNIDMLLVSGCSGDSGTQKPILLHLDDRSEVVRFCRSFAPLRAVLLVLTCFVLWAERFTCRPRLEIDIQKRLRNPPTRLSQCFPSVLMCSETIVISVCSKQVSKEGVCECLGVPRLKKDASDVRPDVPLVILAPRGIFRIPYWIPSDTLVMNSATVPASAAFGVRCSFVLLIVLLCFSSDPCFSSVVHVLMSERSPLVAKS</sequence>
<name>A0A2I0LAK8_PUNGR</name>
<dbReference type="Proteomes" id="UP000233551">
    <property type="component" value="Unassembled WGS sequence"/>
</dbReference>
<gene>
    <name evidence="1" type="ORF">CRG98_001899</name>
</gene>
<evidence type="ECO:0000313" key="1">
    <source>
        <dbReference type="EMBL" id="PKI77715.1"/>
    </source>
</evidence>
<evidence type="ECO:0000313" key="2">
    <source>
        <dbReference type="Proteomes" id="UP000233551"/>
    </source>
</evidence>
<keyword evidence="2" id="KW-1185">Reference proteome</keyword>
<accession>A0A2I0LAK8</accession>
<organism evidence="1 2">
    <name type="scientific">Punica granatum</name>
    <name type="common">Pomegranate</name>
    <dbReference type="NCBI Taxonomy" id="22663"/>
    <lineage>
        <taxon>Eukaryota</taxon>
        <taxon>Viridiplantae</taxon>
        <taxon>Streptophyta</taxon>
        <taxon>Embryophyta</taxon>
        <taxon>Tracheophyta</taxon>
        <taxon>Spermatophyta</taxon>
        <taxon>Magnoliopsida</taxon>
        <taxon>eudicotyledons</taxon>
        <taxon>Gunneridae</taxon>
        <taxon>Pentapetalae</taxon>
        <taxon>rosids</taxon>
        <taxon>malvids</taxon>
        <taxon>Myrtales</taxon>
        <taxon>Lythraceae</taxon>
        <taxon>Punica</taxon>
    </lineage>
</organism>
<comment type="caution">
    <text evidence="1">The sequence shown here is derived from an EMBL/GenBank/DDBJ whole genome shotgun (WGS) entry which is preliminary data.</text>
</comment>
<protein>
    <submittedName>
        <fullName evidence="1">Uncharacterized protein</fullName>
    </submittedName>
</protein>
<dbReference type="EMBL" id="PGOL01000079">
    <property type="protein sequence ID" value="PKI77715.1"/>
    <property type="molecule type" value="Genomic_DNA"/>
</dbReference>
<reference evidence="1 2" key="1">
    <citation type="submission" date="2017-11" db="EMBL/GenBank/DDBJ databases">
        <title>De-novo sequencing of pomegranate (Punica granatum L.) genome.</title>
        <authorList>
            <person name="Akparov Z."/>
            <person name="Amiraslanov A."/>
            <person name="Hajiyeva S."/>
            <person name="Abbasov M."/>
            <person name="Kaur K."/>
            <person name="Hamwieh A."/>
            <person name="Solovyev V."/>
            <person name="Salamov A."/>
            <person name="Braich B."/>
            <person name="Kosarev P."/>
            <person name="Mahmoud A."/>
            <person name="Hajiyev E."/>
            <person name="Babayeva S."/>
            <person name="Izzatullayeva V."/>
            <person name="Mammadov A."/>
            <person name="Mammadov A."/>
            <person name="Sharifova S."/>
            <person name="Ojaghi J."/>
            <person name="Eynullazada K."/>
            <person name="Bayramov B."/>
            <person name="Abdulazimova A."/>
            <person name="Shahmuradov I."/>
        </authorList>
    </citation>
    <scope>NUCLEOTIDE SEQUENCE [LARGE SCALE GENOMIC DNA]</scope>
    <source>
        <strain evidence="2">cv. AG2017</strain>
        <tissue evidence="1">Leaf</tissue>
    </source>
</reference>
<dbReference type="AlphaFoldDB" id="A0A2I0LAK8"/>